<dbReference type="EC" id="3.1.3.48" evidence="2"/>
<protein>
    <recommendedName>
        <fullName evidence="2">protein-tyrosine-phosphatase</fullName>
        <ecNumber evidence="2">3.1.3.48</ecNumber>
    </recommendedName>
</protein>
<dbReference type="EMBL" id="NBAG03000285">
    <property type="protein sequence ID" value="PNI48397.1"/>
    <property type="molecule type" value="Genomic_DNA"/>
</dbReference>
<dbReference type="PANTHER" id="PTHR45848">
    <property type="entry name" value="DUAL SPECIFICITY PROTEIN PHOSPHATASE 12 FAMILY MEMBER"/>
    <property type="match status" value="1"/>
</dbReference>
<comment type="similarity">
    <text evidence="1">Belongs to the protein-tyrosine phosphatase family. Non-receptor class dual specificity subfamily.</text>
</comment>
<dbReference type="GO" id="GO:0004725">
    <property type="term" value="F:protein tyrosine phosphatase activity"/>
    <property type="evidence" value="ECO:0007669"/>
    <property type="project" value="UniProtKB-EC"/>
</dbReference>
<gene>
    <name evidence="5" type="ORF">CK820_G0027908</name>
</gene>
<comment type="caution">
    <text evidence="5">The sequence shown here is derived from an EMBL/GenBank/DDBJ whole genome shotgun (WGS) entry which is preliminary data.</text>
</comment>
<dbReference type="AlphaFoldDB" id="A0A2J8LM99"/>
<evidence type="ECO:0000256" key="4">
    <source>
        <dbReference type="ARBA" id="ARBA00022912"/>
    </source>
</evidence>
<dbReference type="InterPro" id="IPR029021">
    <property type="entry name" value="Prot-tyrosine_phosphatase-like"/>
</dbReference>
<evidence type="ECO:0000313" key="6">
    <source>
        <dbReference type="Proteomes" id="UP000236370"/>
    </source>
</evidence>
<dbReference type="Gene3D" id="3.90.190.10">
    <property type="entry name" value="Protein tyrosine phosphatase superfamily"/>
    <property type="match status" value="1"/>
</dbReference>
<name>A0A2J8LM99_PANTR</name>
<evidence type="ECO:0000313" key="5">
    <source>
        <dbReference type="EMBL" id="PNI48397.1"/>
    </source>
</evidence>
<reference evidence="5 6" key="1">
    <citation type="submission" date="2017-12" db="EMBL/GenBank/DDBJ databases">
        <title>High-resolution comparative analysis of great ape genomes.</title>
        <authorList>
            <person name="Pollen A."/>
            <person name="Hastie A."/>
            <person name="Hormozdiari F."/>
            <person name="Dougherty M."/>
            <person name="Liu R."/>
            <person name="Chaisson M."/>
            <person name="Hoppe E."/>
            <person name="Hill C."/>
            <person name="Pang A."/>
            <person name="Hillier L."/>
            <person name="Baker C."/>
            <person name="Armstrong J."/>
            <person name="Shendure J."/>
            <person name="Paten B."/>
            <person name="Wilson R."/>
            <person name="Chao H."/>
            <person name="Schneider V."/>
            <person name="Ventura M."/>
            <person name="Kronenberg Z."/>
            <person name="Murali S."/>
            <person name="Gordon D."/>
            <person name="Cantsilieris S."/>
            <person name="Munson K."/>
            <person name="Nelson B."/>
            <person name="Raja A."/>
            <person name="Underwood J."/>
            <person name="Diekhans M."/>
            <person name="Fiddes I."/>
            <person name="Haussler D."/>
            <person name="Eichler E."/>
        </authorList>
    </citation>
    <scope>NUCLEOTIDE SEQUENCE [LARGE SCALE GENOMIC DNA]</scope>
    <source>
        <strain evidence="5">Yerkes chimp pedigree #C0471</strain>
    </source>
</reference>
<evidence type="ECO:0000256" key="2">
    <source>
        <dbReference type="ARBA" id="ARBA00013064"/>
    </source>
</evidence>
<keyword evidence="4" id="KW-0904">Protein phosphatase</keyword>
<evidence type="ECO:0000256" key="1">
    <source>
        <dbReference type="ARBA" id="ARBA00008601"/>
    </source>
</evidence>
<accession>A0A2J8LM99</accession>
<dbReference type="Proteomes" id="UP000236370">
    <property type="component" value="Unassembled WGS sequence"/>
</dbReference>
<dbReference type="PANTHER" id="PTHR45848:SF4">
    <property type="entry name" value="DUAL SPECIFICITY PROTEIN PHOSPHATASE 12"/>
    <property type="match status" value="1"/>
</dbReference>
<proteinExistence type="inferred from homology"/>
<evidence type="ECO:0000256" key="3">
    <source>
        <dbReference type="ARBA" id="ARBA00022801"/>
    </source>
</evidence>
<organism evidence="5 6">
    <name type="scientific">Pan troglodytes</name>
    <name type="common">Chimpanzee</name>
    <dbReference type="NCBI Taxonomy" id="9598"/>
    <lineage>
        <taxon>Eukaryota</taxon>
        <taxon>Metazoa</taxon>
        <taxon>Chordata</taxon>
        <taxon>Craniata</taxon>
        <taxon>Vertebrata</taxon>
        <taxon>Euteleostomi</taxon>
        <taxon>Mammalia</taxon>
        <taxon>Eutheria</taxon>
        <taxon>Euarchontoglires</taxon>
        <taxon>Primates</taxon>
        <taxon>Haplorrhini</taxon>
        <taxon>Catarrhini</taxon>
        <taxon>Hominidae</taxon>
        <taxon>Pan</taxon>
    </lineage>
</organism>
<dbReference type="SUPFAM" id="SSF52799">
    <property type="entry name" value="(Phosphotyrosine protein) phosphatases II"/>
    <property type="match status" value="1"/>
</dbReference>
<sequence>MLEVQPGLYFGGAAAVAEPDHLREAGITAVLTVDSEEPSFKAGPGVEDLWRLFVPALDKPETDLLSHLDRCVAFIGQARAEGRAVLVHWVLLCHPGYSVVA</sequence>
<keyword evidence="3" id="KW-0378">Hydrolase</keyword>